<evidence type="ECO:0000259" key="1">
    <source>
        <dbReference type="PROSITE" id="PS50878"/>
    </source>
</evidence>
<dbReference type="PANTHER" id="PTHR24559">
    <property type="entry name" value="TRANSPOSON TY3-I GAG-POL POLYPROTEIN"/>
    <property type="match status" value="1"/>
</dbReference>
<accession>A0ABD0ZTJ1</accession>
<dbReference type="InterPro" id="IPR053134">
    <property type="entry name" value="RNA-dir_DNA_polymerase"/>
</dbReference>
<dbReference type="PANTHER" id="PTHR24559:SF431">
    <property type="entry name" value="RNA-DIRECTED DNA POLYMERASE HOMOLOG"/>
    <property type="match status" value="1"/>
</dbReference>
<dbReference type="Gene3D" id="3.10.10.10">
    <property type="entry name" value="HIV Type 1 Reverse Transcriptase, subunit A, domain 1"/>
    <property type="match status" value="1"/>
</dbReference>
<dbReference type="InterPro" id="IPR000477">
    <property type="entry name" value="RT_dom"/>
</dbReference>
<dbReference type="CDD" id="cd01647">
    <property type="entry name" value="RT_LTR"/>
    <property type="match status" value="1"/>
</dbReference>
<name>A0ABD0ZTJ1_CARAN</name>
<evidence type="ECO:0000313" key="2">
    <source>
        <dbReference type="EMBL" id="KAL1197936.1"/>
    </source>
</evidence>
<sequence length="194" mass="22348">MVKKKNGKWRVCVDFTDISKACLKDCFPLPHSDRLVEATAGNELLSFMDAFFGYNQIRMHPDDREKTTFIADRGTYYYYKVMPFGLKNAGTTYQRLVNKMFANQLGKIMEVYINEMLVKSARSEDHIGHLNTCFKILNKYGMKLNPAKCTFCIMSGEFLGYIITKRGIEANPKQIATILDLLSSRNKREVQRTV</sequence>
<dbReference type="Proteomes" id="UP001558713">
    <property type="component" value="Unassembled WGS sequence"/>
</dbReference>
<reference evidence="2 3" key="1">
    <citation type="submission" date="2024-04" db="EMBL/GenBank/DDBJ databases">
        <title>Genome assembly C_amara_ONT_v2.</title>
        <authorList>
            <person name="Yant L."/>
            <person name="Moore C."/>
            <person name="Slenker M."/>
        </authorList>
    </citation>
    <scope>NUCLEOTIDE SEQUENCE [LARGE SCALE GENOMIC DNA]</scope>
    <source>
        <tissue evidence="2">Leaf</tissue>
    </source>
</reference>
<dbReference type="AlphaFoldDB" id="A0ABD0ZTJ1"/>
<evidence type="ECO:0000313" key="3">
    <source>
        <dbReference type="Proteomes" id="UP001558713"/>
    </source>
</evidence>
<gene>
    <name evidence="2" type="ORF">V5N11_013624</name>
</gene>
<dbReference type="SUPFAM" id="SSF56672">
    <property type="entry name" value="DNA/RNA polymerases"/>
    <property type="match status" value="1"/>
</dbReference>
<dbReference type="PROSITE" id="PS50878">
    <property type="entry name" value="RT_POL"/>
    <property type="match status" value="1"/>
</dbReference>
<protein>
    <submittedName>
        <fullName evidence="2">RNA-directed DNA polymerase-like protein</fullName>
    </submittedName>
</protein>
<dbReference type="InterPro" id="IPR043128">
    <property type="entry name" value="Rev_trsase/Diguanyl_cyclase"/>
</dbReference>
<keyword evidence="3" id="KW-1185">Reference proteome</keyword>
<organism evidence="2 3">
    <name type="scientific">Cardamine amara subsp. amara</name>
    <dbReference type="NCBI Taxonomy" id="228776"/>
    <lineage>
        <taxon>Eukaryota</taxon>
        <taxon>Viridiplantae</taxon>
        <taxon>Streptophyta</taxon>
        <taxon>Embryophyta</taxon>
        <taxon>Tracheophyta</taxon>
        <taxon>Spermatophyta</taxon>
        <taxon>Magnoliopsida</taxon>
        <taxon>eudicotyledons</taxon>
        <taxon>Gunneridae</taxon>
        <taxon>Pentapetalae</taxon>
        <taxon>rosids</taxon>
        <taxon>malvids</taxon>
        <taxon>Brassicales</taxon>
        <taxon>Brassicaceae</taxon>
        <taxon>Cardamineae</taxon>
        <taxon>Cardamine</taxon>
    </lineage>
</organism>
<proteinExistence type="predicted"/>
<comment type="caution">
    <text evidence="2">The sequence shown here is derived from an EMBL/GenBank/DDBJ whole genome shotgun (WGS) entry which is preliminary data.</text>
</comment>
<dbReference type="InterPro" id="IPR043502">
    <property type="entry name" value="DNA/RNA_pol_sf"/>
</dbReference>
<feature type="domain" description="Reverse transcriptase" evidence="1">
    <location>
        <begin position="1"/>
        <end position="163"/>
    </location>
</feature>
<dbReference type="Gene3D" id="3.30.70.270">
    <property type="match status" value="1"/>
</dbReference>
<dbReference type="EMBL" id="JBANAX010000680">
    <property type="protein sequence ID" value="KAL1197936.1"/>
    <property type="molecule type" value="Genomic_DNA"/>
</dbReference>
<dbReference type="Pfam" id="PF00078">
    <property type="entry name" value="RVT_1"/>
    <property type="match status" value="1"/>
</dbReference>